<dbReference type="Gene3D" id="3.40.50.2000">
    <property type="entry name" value="Glycogen Phosphorylase B"/>
    <property type="match status" value="2"/>
</dbReference>
<dbReference type="AlphaFoldDB" id="A0A644WUX8"/>
<organism evidence="1">
    <name type="scientific">bioreactor metagenome</name>
    <dbReference type="NCBI Taxonomy" id="1076179"/>
    <lineage>
        <taxon>unclassified sequences</taxon>
        <taxon>metagenomes</taxon>
        <taxon>ecological metagenomes</taxon>
    </lineage>
</organism>
<name>A0A644WUX8_9ZZZZ</name>
<reference evidence="1" key="1">
    <citation type="submission" date="2019-08" db="EMBL/GenBank/DDBJ databases">
        <authorList>
            <person name="Kucharzyk K."/>
            <person name="Murdoch R.W."/>
            <person name="Higgins S."/>
            <person name="Loffler F."/>
        </authorList>
    </citation>
    <scope>NUCLEOTIDE SEQUENCE</scope>
</reference>
<dbReference type="EMBL" id="VSSQ01001173">
    <property type="protein sequence ID" value="MPM05874.1"/>
    <property type="molecule type" value="Genomic_DNA"/>
</dbReference>
<comment type="caution">
    <text evidence="1">The sequence shown here is derived from an EMBL/GenBank/DDBJ whole genome shotgun (WGS) entry which is preliminary data.</text>
</comment>
<evidence type="ECO:0008006" key="2">
    <source>
        <dbReference type="Google" id="ProtNLM"/>
    </source>
</evidence>
<evidence type="ECO:0000313" key="1">
    <source>
        <dbReference type="EMBL" id="MPM05874.1"/>
    </source>
</evidence>
<protein>
    <recommendedName>
        <fullName evidence="2">Glycosyl transferase family 1 domain-containing protein</fullName>
    </recommendedName>
</protein>
<accession>A0A644WUX8</accession>
<proteinExistence type="predicted"/>
<gene>
    <name evidence="1" type="ORF">SDC9_52169</name>
</gene>
<dbReference type="SUPFAM" id="SSF53756">
    <property type="entry name" value="UDP-Glycosyltransferase/glycogen phosphorylase"/>
    <property type="match status" value="1"/>
</dbReference>
<sequence>MKKILFITNRNIIETCGELRLIKNRANALYEFYNISTDFVVCRKETNSSIIEAINKNFSITPFFFSYYKPWTILTSWIKTQKYILEALSSKQYSCVIFSGFIPTRVISVTVNTFPFLYYIYDHHGTIRELIEFNNKSFLEKILRRVAYYLISGNIGRSVRKVDGFFVVSKALKKNLVFEYNITDKQFFLVPCANSNQKIVINEQIEYREFYRHKYNIKNDEVLFVYSGGVSPWQCLDISIELFRKIKQINGWENSKFLILSGSTEKVRNIIGKEKGFILDSFLPTEIDKVLCSGDIAFLLRENFVTNNVAYPNKFLEYVRSGMYIIATEYIYDVAEKIKQNNFGYILENNINKLMSAISKRPAYGQDFEKREKLLHEEGFEIKLQPFVMELMKHEKNIPYS</sequence>